<evidence type="ECO:0000259" key="4">
    <source>
        <dbReference type="Pfam" id="PF00535"/>
    </source>
</evidence>
<evidence type="ECO:0000256" key="3">
    <source>
        <dbReference type="ARBA" id="ARBA00022679"/>
    </source>
</evidence>
<keyword evidence="6" id="KW-1185">Reference proteome</keyword>
<dbReference type="EC" id="2.4.1.83" evidence="5"/>
<dbReference type="CDD" id="cd06442">
    <property type="entry name" value="DPM1_like"/>
    <property type="match status" value="1"/>
</dbReference>
<dbReference type="Pfam" id="PF00535">
    <property type="entry name" value="Glycos_transf_2"/>
    <property type="match status" value="1"/>
</dbReference>
<dbReference type="eggNOG" id="COG1216">
    <property type="taxonomic scope" value="Bacteria"/>
</dbReference>
<dbReference type="Gene3D" id="3.90.550.10">
    <property type="entry name" value="Spore Coat Polysaccharide Biosynthesis Protein SpsA, Chain A"/>
    <property type="match status" value="1"/>
</dbReference>
<dbReference type="GO" id="GO:0016020">
    <property type="term" value="C:membrane"/>
    <property type="evidence" value="ECO:0007669"/>
    <property type="project" value="GOC"/>
</dbReference>
<organism evidence="5 6">
    <name type="scientific">Propionibacterium freudenreichii subsp. shermanii (strain ATCC 9614 / DSM 4902 / CIP 103027 / NCIMB 8099 / CIRM-BIA1)</name>
    <dbReference type="NCBI Taxonomy" id="754252"/>
    <lineage>
        <taxon>Bacteria</taxon>
        <taxon>Bacillati</taxon>
        <taxon>Actinomycetota</taxon>
        <taxon>Actinomycetes</taxon>
        <taxon>Propionibacteriales</taxon>
        <taxon>Propionibacteriaceae</taxon>
        <taxon>Propionibacterium</taxon>
    </lineage>
</organism>
<dbReference type="STRING" id="754252.PFREUD_10950"/>
<dbReference type="SUPFAM" id="SSF53448">
    <property type="entry name" value="Nucleotide-diphospho-sugar transferases"/>
    <property type="match status" value="1"/>
</dbReference>
<evidence type="ECO:0000313" key="6">
    <source>
        <dbReference type="Proteomes" id="UP000000936"/>
    </source>
</evidence>
<reference evidence="5 6" key="1">
    <citation type="journal article" date="2010" name="PLoS ONE">
        <title>The complete genome of Propionibacterium freudenreichii CIRM-BIA1, a hardy actinobacterium with food and probiotic applications.</title>
        <authorList>
            <person name="Falentin H."/>
            <person name="Deutsch S.M."/>
            <person name="Jan G."/>
            <person name="Loux V."/>
            <person name="Thierry A."/>
            <person name="Parayre S."/>
            <person name="Maillard M.B."/>
            <person name="Dherbecourt J."/>
            <person name="Cousin F.J."/>
            <person name="Jardin J."/>
            <person name="Siguier P."/>
            <person name="Couloux A."/>
            <person name="Barbe V."/>
            <person name="Vacherie B."/>
            <person name="Wincker P."/>
            <person name="Gibrat J.F."/>
            <person name="Gaillardin C."/>
            <person name="Lortal S."/>
        </authorList>
    </citation>
    <scope>NUCLEOTIDE SEQUENCE [LARGE SCALE GENOMIC DNA]</scope>
    <source>
        <strain evidence="6">ATCC 9614 / DSM 4902 / CIP 103027 / NCIMB 8099 / CIRM-BIA1</strain>
    </source>
</reference>
<protein>
    <submittedName>
        <fullName evidence="5">Dolichyl-phosphate beta-D-mannosyltransferase</fullName>
        <ecNumber evidence="5">2.4.1.83</ecNumber>
    </submittedName>
</protein>
<dbReference type="CAZy" id="GT2">
    <property type="family name" value="Glycosyltransferase Family 2"/>
</dbReference>
<keyword evidence="3 5" id="KW-0808">Transferase</keyword>
<comment type="similarity">
    <text evidence="1">Belongs to the glycosyltransferase 2 family.</text>
</comment>
<dbReference type="InterPro" id="IPR001173">
    <property type="entry name" value="Glyco_trans_2-like"/>
</dbReference>
<dbReference type="HOGENOM" id="CLU_033536_13_0_11"/>
<dbReference type="EMBL" id="FN806773">
    <property type="protein sequence ID" value="CBL56618.1"/>
    <property type="molecule type" value="Genomic_DNA"/>
</dbReference>
<dbReference type="AlphaFoldDB" id="D7GDK7"/>
<proteinExistence type="inferred from homology"/>
<dbReference type="PANTHER" id="PTHR43398:SF1">
    <property type="entry name" value="DOLICHOL-PHOSPHATE MANNOSYLTRANSFERASE SUBUNIT 1"/>
    <property type="match status" value="1"/>
</dbReference>
<dbReference type="InterPro" id="IPR029044">
    <property type="entry name" value="Nucleotide-diphossugar_trans"/>
</dbReference>
<dbReference type="PANTHER" id="PTHR43398">
    <property type="entry name" value="DOLICHOL-PHOSPHATE MANNOSYLTRANSFERASE SUBUNIT 1"/>
    <property type="match status" value="1"/>
</dbReference>
<accession>D7GDK7</accession>
<sequence>MSRQGHFLTSHLGEWSVMVDHSESLDKVLVIIPTYNEAENIESIVERLRQAVPQADALIADDNSPDGTGDIADRLAADDDHIHVLHRAGKQGLAAAYVAGFRWGLERGYDVLVEMDADGSHQPQFLPSMLNALRDADMVKGSRWMPGGEVVDYDKKREWLSRLANIWVQASMNIPVRDTTGGFNAFRASALRKMNLDTIASKGYTFQIDLTRRVLDDGGIVREVPISFPDREKGESKMSGSIIGEALLRTTQWGAQRRGAQVAQFAREAADRVEPLVDRVKDKLD</sequence>
<dbReference type="InterPro" id="IPR039528">
    <property type="entry name" value="DPM1-like"/>
</dbReference>
<feature type="domain" description="Glycosyltransferase 2-like" evidence="4">
    <location>
        <begin position="30"/>
        <end position="193"/>
    </location>
</feature>
<dbReference type="KEGG" id="pfr:PFREUD_10950"/>
<dbReference type="GO" id="GO:0009247">
    <property type="term" value="P:glycolipid biosynthetic process"/>
    <property type="evidence" value="ECO:0007669"/>
    <property type="project" value="TreeGrafter"/>
</dbReference>
<evidence type="ECO:0000256" key="2">
    <source>
        <dbReference type="ARBA" id="ARBA00022676"/>
    </source>
</evidence>
<evidence type="ECO:0000256" key="1">
    <source>
        <dbReference type="ARBA" id="ARBA00006739"/>
    </source>
</evidence>
<dbReference type="FunFam" id="3.90.550.10:FF:000122">
    <property type="entry name" value="Dolichol-phosphate mannosyltransferase subunit 1"/>
    <property type="match status" value="1"/>
</dbReference>
<gene>
    <name evidence="5" type="primary">dpm</name>
    <name evidence="5" type="ordered locus">PFREUD_10950</name>
</gene>
<evidence type="ECO:0000313" key="5">
    <source>
        <dbReference type="EMBL" id="CBL56618.1"/>
    </source>
</evidence>
<keyword evidence="2 5" id="KW-0328">Glycosyltransferase</keyword>
<name>D7GDK7_PROFC</name>
<dbReference type="GO" id="GO:0004582">
    <property type="term" value="F:dolichyl-phosphate beta-D-mannosyltransferase activity"/>
    <property type="evidence" value="ECO:0007669"/>
    <property type="project" value="UniProtKB-EC"/>
</dbReference>
<dbReference type="Proteomes" id="UP000000936">
    <property type="component" value="Chromosome"/>
</dbReference>